<dbReference type="InterPro" id="IPR036388">
    <property type="entry name" value="WH-like_DNA-bd_sf"/>
</dbReference>
<evidence type="ECO:0000256" key="4">
    <source>
        <dbReference type="SAM" id="MobiDB-lite"/>
    </source>
</evidence>
<evidence type="ECO:0000313" key="6">
    <source>
        <dbReference type="EMBL" id="MZR11631.1"/>
    </source>
</evidence>
<keyword evidence="1" id="KW-0805">Transcription regulation</keyword>
<dbReference type="PANTHER" id="PTHR35790">
    <property type="entry name" value="HTH-TYPE TRANSCRIPTIONAL REGULATOR PCHR"/>
    <property type="match status" value="1"/>
</dbReference>
<gene>
    <name evidence="6" type="ORF">GQE99_01100</name>
</gene>
<dbReference type="SMART" id="SM00347">
    <property type="entry name" value="HTH_MARR"/>
    <property type="match status" value="1"/>
</dbReference>
<reference evidence="6 7" key="1">
    <citation type="submission" date="2019-12" db="EMBL/GenBank/DDBJ databases">
        <title>Maritimibacter sp. nov. sp. isolated from sea sand.</title>
        <authorList>
            <person name="Kim J."/>
            <person name="Jeong S.E."/>
            <person name="Jung H.S."/>
            <person name="Jeon C.O."/>
        </authorList>
    </citation>
    <scope>NUCLEOTIDE SEQUENCE [LARGE SCALE GENOMIC DNA]</scope>
    <source>
        <strain evidence="6 7">DP07</strain>
    </source>
</reference>
<protein>
    <submittedName>
        <fullName evidence="6">MarR family transcriptional regulator</fullName>
    </submittedName>
</protein>
<evidence type="ECO:0000256" key="2">
    <source>
        <dbReference type="ARBA" id="ARBA00023125"/>
    </source>
</evidence>
<dbReference type="SUPFAM" id="SSF46785">
    <property type="entry name" value="Winged helix' DNA-binding domain"/>
    <property type="match status" value="1"/>
</dbReference>
<keyword evidence="2" id="KW-0238">DNA-binding</keyword>
<sequence length="198" mass="22484">MHARRVRRLDLGRRSGQSRARPVPWRRIRAVKGDKTLCPEGRISSPTRRHADGREIVDIDTYIPYFLSSVNNALSLGASSEYLAEFGVGIADWRVISMLAIEPRIPAARIVEVIAIDKGAASRSLNKLDELGLVDFEAMASDPRRRIWELNDAGYEMHDRILAAALERERKLIEGADPDDLEAFLRVIRIMRRNVDRL</sequence>
<dbReference type="Pfam" id="PF12802">
    <property type="entry name" value="MarR_2"/>
    <property type="match status" value="1"/>
</dbReference>
<evidence type="ECO:0000259" key="5">
    <source>
        <dbReference type="PROSITE" id="PS50995"/>
    </source>
</evidence>
<keyword evidence="7" id="KW-1185">Reference proteome</keyword>
<dbReference type="Gene3D" id="1.10.10.10">
    <property type="entry name" value="Winged helix-like DNA-binding domain superfamily/Winged helix DNA-binding domain"/>
    <property type="match status" value="1"/>
</dbReference>
<dbReference type="GO" id="GO:0003677">
    <property type="term" value="F:DNA binding"/>
    <property type="evidence" value="ECO:0007669"/>
    <property type="project" value="UniProtKB-KW"/>
</dbReference>
<dbReference type="AlphaFoldDB" id="A0A845M659"/>
<dbReference type="GO" id="GO:0003700">
    <property type="term" value="F:DNA-binding transcription factor activity"/>
    <property type="evidence" value="ECO:0007669"/>
    <property type="project" value="InterPro"/>
</dbReference>
<organism evidence="6 7">
    <name type="scientific">Maritimibacter harenae</name>
    <dbReference type="NCBI Taxonomy" id="2606218"/>
    <lineage>
        <taxon>Bacteria</taxon>
        <taxon>Pseudomonadati</taxon>
        <taxon>Pseudomonadota</taxon>
        <taxon>Alphaproteobacteria</taxon>
        <taxon>Rhodobacterales</taxon>
        <taxon>Roseobacteraceae</taxon>
        <taxon>Maritimibacter</taxon>
    </lineage>
</organism>
<feature type="domain" description="HTH marR-type" evidence="5">
    <location>
        <begin position="60"/>
        <end position="193"/>
    </location>
</feature>
<name>A0A845M659_9RHOB</name>
<feature type="region of interest" description="Disordered" evidence="4">
    <location>
        <begin position="1"/>
        <end position="21"/>
    </location>
</feature>
<dbReference type="InterPro" id="IPR036390">
    <property type="entry name" value="WH_DNA-bd_sf"/>
</dbReference>
<evidence type="ECO:0000256" key="1">
    <source>
        <dbReference type="ARBA" id="ARBA00023015"/>
    </source>
</evidence>
<dbReference type="InterPro" id="IPR000835">
    <property type="entry name" value="HTH_MarR-typ"/>
</dbReference>
<dbReference type="Proteomes" id="UP000467322">
    <property type="component" value="Unassembled WGS sequence"/>
</dbReference>
<evidence type="ECO:0000256" key="3">
    <source>
        <dbReference type="ARBA" id="ARBA00023163"/>
    </source>
</evidence>
<evidence type="ECO:0000313" key="7">
    <source>
        <dbReference type="Proteomes" id="UP000467322"/>
    </source>
</evidence>
<keyword evidence="3" id="KW-0804">Transcription</keyword>
<comment type="caution">
    <text evidence="6">The sequence shown here is derived from an EMBL/GenBank/DDBJ whole genome shotgun (WGS) entry which is preliminary data.</text>
</comment>
<dbReference type="EMBL" id="WTUX01000002">
    <property type="protein sequence ID" value="MZR11631.1"/>
    <property type="molecule type" value="Genomic_DNA"/>
</dbReference>
<dbReference type="InterPro" id="IPR052067">
    <property type="entry name" value="Metal_resp_HTH_trans_reg"/>
</dbReference>
<proteinExistence type="predicted"/>
<dbReference type="PROSITE" id="PS50995">
    <property type="entry name" value="HTH_MARR_2"/>
    <property type="match status" value="1"/>
</dbReference>
<accession>A0A845M659</accession>
<dbReference type="PANTHER" id="PTHR35790:SF4">
    <property type="entry name" value="HTH-TYPE TRANSCRIPTIONAL REGULATOR PCHR"/>
    <property type="match status" value="1"/>
</dbReference>